<sequence>MGLPAKMFQKGRYAYFGLWTLLICSKAASEKAPLTAAARHYCTLCEIGPDELPDGAGDGSCAEFKKKVDCCSRICM</sequence>
<keyword evidence="2" id="KW-1185">Reference proteome</keyword>
<dbReference type="RefSeq" id="XP_024774159.1">
    <property type="nucleotide sequence ID" value="XM_024915026.1"/>
</dbReference>
<accession>A0A2T4ABQ7</accession>
<protein>
    <submittedName>
        <fullName evidence="1">Uncharacterized protein</fullName>
    </submittedName>
</protein>
<dbReference type="AlphaFoldDB" id="A0A2T4ABQ7"/>
<name>A0A2T4ABQ7_TRIHA</name>
<dbReference type="Proteomes" id="UP000241690">
    <property type="component" value="Unassembled WGS sequence"/>
</dbReference>
<gene>
    <name evidence="1" type="ORF">M431DRAFT_421807</name>
</gene>
<dbReference type="EMBL" id="KZ679680">
    <property type="protein sequence ID" value="PTB54482.1"/>
    <property type="molecule type" value="Genomic_DNA"/>
</dbReference>
<proteinExistence type="predicted"/>
<reference evidence="1 2" key="1">
    <citation type="submission" date="2016-07" db="EMBL/GenBank/DDBJ databases">
        <title>Multiple horizontal gene transfer events from other fungi enriched the ability of initially mycotrophic Trichoderma (Ascomycota) to feed on dead plant biomass.</title>
        <authorList>
            <consortium name="DOE Joint Genome Institute"/>
            <person name="Aerts A."/>
            <person name="Atanasova L."/>
            <person name="Chenthamara K."/>
            <person name="Zhang J."/>
            <person name="Grujic M."/>
            <person name="Henrissat B."/>
            <person name="Kuo A."/>
            <person name="Salamov A."/>
            <person name="Lipzen A."/>
            <person name="Labutti K."/>
            <person name="Barry K."/>
            <person name="Miao Y."/>
            <person name="Rahimi M.J."/>
            <person name="Shen Q."/>
            <person name="Grigoriev I.V."/>
            <person name="Kubicek C.P."/>
            <person name="Druzhinina I.S."/>
        </authorList>
    </citation>
    <scope>NUCLEOTIDE SEQUENCE [LARGE SCALE GENOMIC DNA]</scope>
    <source>
        <strain evidence="1 2">CBS 226.95</strain>
    </source>
</reference>
<evidence type="ECO:0000313" key="2">
    <source>
        <dbReference type="Proteomes" id="UP000241690"/>
    </source>
</evidence>
<dbReference type="GeneID" id="36623592"/>
<evidence type="ECO:0000313" key="1">
    <source>
        <dbReference type="EMBL" id="PTB54482.1"/>
    </source>
</evidence>
<organism evidence="1 2">
    <name type="scientific">Trichoderma harzianum CBS 226.95</name>
    <dbReference type="NCBI Taxonomy" id="983964"/>
    <lineage>
        <taxon>Eukaryota</taxon>
        <taxon>Fungi</taxon>
        <taxon>Dikarya</taxon>
        <taxon>Ascomycota</taxon>
        <taxon>Pezizomycotina</taxon>
        <taxon>Sordariomycetes</taxon>
        <taxon>Hypocreomycetidae</taxon>
        <taxon>Hypocreales</taxon>
        <taxon>Hypocreaceae</taxon>
        <taxon>Trichoderma</taxon>
    </lineage>
</organism>